<dbReference type="Proteomes" id="UP001177003">
    <property type="component" value="Chromosome 5"/>
</dbReference>
<evidence type="ECO:0000313" key="3">
    <source>
        <dbReference type="Proteomes" id="UP001177003"/>
    </source>
</evidence>
<dbReference type="InterPro" id="IPR038765">
    <property type="entry name" value="Papain-like_cys_pep_sf"/>
</dbReference>
<protein>
    <recommendedName>
        <fullName evidence="4">Ubiquitin-like protease family profile domain-containing protein</fullName>
    </recommendedName>
</protein>
<reference evidence="2" key="1">
    <citation type="submission" date="2023-04" db="EMBL/GenBank/DDBJ databases">
        <authorList>
            <person name="Vijverberg K."/>
            <person name="Xiong W."/>
            <person name="Schranz E."/>
        </authorList>
    </citation>
    <scope>NUCLEOTIDE SEQUENCE</scope>
</reference>
<proteinExistence type="predicted"/>
<feature type="region of interest" description="Disordered" evidence="1">
    <location>
        <begin position="183"/>
        <end position="205"/>
    </location>
</feature>
<dbReference type="AlphaFoldDB" id="A0AA36E7G7"/>
<sequence>MDTTPTLLNYYMLDHYDPDSCRLVLENMIITITKDTVHDMLGLPNEGEDFLSMTSCEKDNQVLQEWKSQYDKKGFNGEEYLKRIKNTKQDNLMFRLNFLTLFINTFVESTLSGTNQINVVNKLVMAYVAVIEHSYGIILSEKKNIEKALKNGIEKFQDNLMLKEWYEKNQELFKEVNKAGNGGMNSNEAGFDGHRKEGESDGGKEEQFYPIRGLVVDGDLHDDGGVCEEDDGNGKMGKIEQKIHVYGKSPFVERIVKIGDKMKKDEITLYNSVFSSKRDYGEETWNIGSGHVLHQGFAYHFKSNTFIHAIIIDCWLSLLNRMEELRDVGSVSSIFFDTNFLKRYWVDQCHLMELKNCLMILHLKSLPKPEKLKDIGLVLFPIVDKSTYYMICFDLRVPTYYIIDHVNRNGAVEDIYGIKHIRVKKWLGNYLKTENYQKSTTFNKIKARVMKMPCKVEKEGSDCGRDVVALNNLRIKYMARLMKSEYNKHKSMLEKDAEEYERLDPLQKLAVMNEVKEIREKQRRGRRRF</sequence>
<dbReference type="PANTHER" id="PTHR34835">
    <property type="entry name" value="OS07G0283600 PROTEIN-RELATED"/>
    <property type="match status" value="1"/>
</dbReference>
<dbReference type="Gene3D" id="3.40.395.10">
    <property type="entry name" value="Adenoviral Proteinase, Chain A"/>
    <property type="match status" value="1"/>
</dbReference>
<accession>A0AA36E7G7</accession>
<evidence type="ECO:0000256" key="1">
    <source>
        <dbReference type="SAM" id="MobiDB-lite"/>
    </source>
</evidence>
<dbReference type="EMBL" id="OX465081">
    <property type="protein sequence ID" value="CAI9285193.1"/>
    <property type="molecule type" value="Genomic_DNA"/>
</dbReference>
<keyword evidence="3" id="KW-1185">Reference proteome</keyword>
<evidence type="ECO:0000313" key="2">
    <source>
        <dbReference type="EMBL" id="CAI9285193.1"/>
    </source>
</evidence>
<organism evidence="2 3">
    <name type="scientific">Lactuca saligna</name>
    <name type="common">Willowleaf lettuce</name>
    <dbReference type="NCBI Taxonomy" id="75948"/>
    <lineage>
        <taxon>Eukaryota</taxon>
        <taxon>Viridiplantae</taxon>
        <taxon>Streptophyta</taxon>
        <taxon>Embryophyta</taxon>
        <taxon>Tracheophyta</taxon>
        <taxon>Spermatophyta</taxon>
        <taxon>Magnoliopsida</taxon>
        <taxon>eudicotyledons</taxon>
        <taxon>Gunneridae</taxon>
        <taxon>Pentapetalae</taxon>
        <taxon>asterids</taxon>
        <taxon>campanulids</taxon>
        <taxon>Asterales</taxon>
        <taxon>Asteraceae</taxon>
        <taxon>Cichorioideae</taxon>
        <taxon>Cichorieae</taxon>
        <taxon>Lactucinae</taxon>
        <taxon>Lactuca</taxon>
    </lineage>
</organism>
<gene>
    <name evidence="2" type="ORF">LSALG_LOCUS24675</name>
</gene>
<dbReference type="SUPFAM" id="SSF54001">
    <property type="entry name" value="Cysteine proteinases"/>
    <property type="match status" value="1"/>
</dbReference>
<feature type="compositionally biased region" description="Basic and acidic residues" evidence="1">
    <location>
        <begin position="191"/>
        <end position="205"/>
    </location>
</feature>
<dbReference type="PANTHER" id="PTHR34835:SF90">
    <property type="entry name" value="AMINOTRANSFERASE-LIKE PLANT MOBILE DOMAIN-CONTAINING PROTEIN"/>
    <property type="match status" value="1"/>
</dbReference>
<name>A0AA36E7G7_LACSI</name>
<evidence type="ECO:0008006" key="4">
    <source>
        <dbReference type="Google" id="ProtNLM"/>
    </source>
</evidence>